<keyword evidence="4 11" id="KW-0808">Transferase</keyword>
<evidence type="ECO:0000259" key="10">
    <source>
        <dbReference type="PROSITE" id="PS50109"/>
    </source>
</evidence>
<dbReference type="PANTHER" id="PTHR43065:SF46">
    <property type="entry name" value="C4-DICARBOXYLATE TRANSPORT SENSOR PROTEIN DCTB"/>
    <property type="match status" value="1"/>
</dbReference>
<evidence type="ECO:0000256" key="6">
    <source>
        <dbReference type="ARBA" id="ARBA00022777"/>
    </source>
</evidence>
<reference evidence="11 12" key="1">
    <citation type="submission" date="2015-06" db="EMBL/GenBank/DDBJ databases">
        <title>Draft genome of the moderately acidophilic sulfate reducer Candidatus Desulfosporosinus acididurans strain M1.</title>
        <authorList>
            <person name="Poehlein A."/>
            <person name="Petzsch P."/>
            <person name="Johnson B.D."/>
            <person name="Schloemann M."/>
            <person name="Daniel R."/>
            <person name="Muehling M."/>
        </authorList>
    </citation>
    <scope>NUCLEOTIDE SEQUENCE [LARGE SCALE GENOMIC DNA]</scope>
    <source>
        <strain evidence="11 12">M1</strain>
    </source>
</reference>
<keyword evidence="5" id="KW-0547">Nucleotide-binding</keyword>
<dbReference type="Gene3D" id="3.30.565.10">
    <property type="entry name" value="Histidine kinase-like ATPase, C-terminal domain"/>
    <property type="match status" value="1"/>
</dbReference>
<dbReference type="EMBL" id="LDZY01000008">
    <property type="protein sequence ID" value="KLU65364.1"/>
    <property type="molecule type" value="Genomic_DNA"/>
</dbReference>
<evidence type="ECO:0000256" key="9">
    <source>
        <dbReference type="SAM" id="Phobius"/>
    </source>
</evidence>
<dbReference type="CDD" id="cd00082">
    <property type="entry name" value="HisKA"/>
    <property type="match status" value="1"/>
</dbReference>
<evidence type="ECO:0000256" key="7">
    <source>
        <dbReference type="ARBA" id="ARBA00022840"/>
    </source>
</evidence>
<dbReference type="SUPFAM" id="SSF47384">
    <property type="entry name" value="Homodimeric domain of signal transducing histidine kinase"/>
    <property type="match status" value="1"/>
</dbReference>
<dbReference type="InterPro" id="IPR036890">
    <property type="entry name" value="HATPase_C_sf"/>
</dbReference>
<dbReference type="PRINTS" id="PR00344">
    <property type="entry name" value="BCTRLSENSOR"/>
</dbReference>
<dbReference type="PANTHER" id="PTHR43065">
    <property type="entry name" value="SENSOR HISTIDINE KINASE"/>
    <property type="match status" value="1"/>
</dbReference>
<dbReference type="InterPro" id="IPR003594">
    <property type="entry name" value="HATPase_dom"/>
</dbReference>
<proteinExistence type="predicted"/>
<accession>A0A0J1FPD3</accession>
<dbReference type="SUPFAM" id="SSF55785">
    <property type="entry name" value="PYP-like sensor domain (PAS domain)"/>
    <property type="match status" value="1"/>
</dbReference>
<keyword evidence="9" id="KW-0812">Transmembrane</keyword>
<dbReference type="SMART" id="SM00388">
    <property type="entry name" value="HisKA"/>
    <property type="match status" value="1"/>
</dbReference>
<dbReference type="Pfam" id="PF08448">
    <property type="entry name" value="PAS_4"/>
    <property type="match status" value="1"/>
</dbReference>
<dbReference type="InterPro" id="IPR004358">
    <property type="entry name" value="Sig_transdc_His_kin-like_C"/>
</dbReference>
<feature type="transmembrane region" description="Helical" evidence="9">
    <location>
        <begin position="7"/>
        <end position="24"/>
    </location>
</feature>
<dbReference type="InterPro" id="IPR035965">
    <property type="entry name" value="PAS-like_dom_sf"/>
</dbReference>
<keyword evidence="6 11" id="KW-0418">Kinase</keyword>
<gene>
    <name evidence="11" type="primary">kinA_6</name>
    <name evidence="11" type="ORF">DEAC_c25010</name>
</gene>
<comment type="catalytic activity">
    <reaction evidence="1">
        <text>ATP + protein L-histidine = ADP + protein N-phospho-L-histidine.</text>
        <dbReference type="EC" id="2.7.13.3"/>
    </reaction>
</comment>
<evidence type="ECO:0000256" key="3">
    <source>
        <dbReference type="ARBA" id="ARBA00022553"/>
    </source>
</evidence>
<dbReference type="PATRIC" id="fig|476652.3.peg.2614"/>
<feature type="transmembrane region" description="Helical" evidence="9">
    <location>
        <begin position="30"/>
        <end position="49"/>
    </location>
</feature>
<dbReference type="SUPFAM" id="SSF55874">
    <property type="entry name" value="ATPase domain of HSP90 chaperone/DNA topoisomerase II/histidine kinase"/>
    <property type="match status" value="1"/>
</dbReference>
<dbReference type="Pfam" id="PF00512">
    <property type="entry name" value="HisKA"/>
    <property type="match status" value="1"/>
</dbReference>
<keyword evidence="12" id="KW-1185">Reference proteome</keyword>
<dbReference type="InterPro" id="IPR013656">
    <property type="entry name" value="PAS_4"/>
</dbReference>
<dbReference type="SMART" id="SM00387">
    <property type="entry name" value="HATPase_c"/>
    <property type="match status" value="1"/>
</dbReference>
<feature type="domain" description="Histidine kinase" evidence="10">
    <location>
        <begin position="200"/>
        <end position="404"/>
    </location>
</feature>
<evidence type="ECO:0000256" key="8">
    <source>
        <dbReference type="ARBA" id="ARBA00023012"/>
    </source>
</evidence>
<comment type="caution">
    <text evidence="11">The sequence shown here is derived from an EMBL/GenBank/DDBJ whole genome shotgun (WGS) entry which is preliminary data.</text>
</comment>
<keyword evidence="7" id="KW-0067">ATP-binding</keyword>
<dbReference type="RefSeq" id="WP_200903131.1">
    <property type="nucleotide sequence ID" value="NZ_LDZY01000008.1"/>
</dbReference>
<evidence type="ECO:0000256" key="2">
    <source>
        <dbReference type="ARBA" id="ARBA00012438"/>
    </source>
</evidence>
<evidence type="ECO:0000313" key="11">
    <source>
        <dbReference type="EMBL" id="KLU65364.1"/>
    </source>
</evidence>
<dbReference type="GO" id="GO:0000155">
    <property type="term" value="F:phosphorelay sensor kinase activity"/>
    <property type="evidence" value="ECO:0007669"/>
    <property type="project" value="InterPro"/>
</dbReference>
<keyword evidence="9" id="KW-0472">Membrane</keyword>
<keyword evidence="3" id="KW-0597">Phosphoprotein</keyword>
<dbReference type="InterPro" id="IPR036097">
    <property type="entry name" value="HisK_dim/P_sf"/>
</dbReference>
<dbReference type="InterPro" id="IPR005467">
    <property type="entry name" value="His_kinase_dom"/>
</dbReference>
<dbReference type="AlphaFoldDB" id="A0A0J1FPD3"/>
<dbReference type="PROSITE" id="PS50109">
    <property type="entry name" value="HIS_KIN"/>
    <property type="match status" value="1"/>
</dbReference>
<dbReference type="Pfam" id="PF02518">
    <property type="entry name" value="HATPase_c"/>
    <property type="match status" value="1"/>
</dbReference>
<dbReference type="STRING" id="476652.DEAC_c25010"/>
<dbReference type="EC" id="2.7.13.3" evidence="2"/>
<evidence type="ECO:0000313" key="12">
    <source>
        <dbReference type="Proteomes" id="UP000036356"/>
    </source>
</evidence>
<dbReference type="Gene3D" id="3.30.450.20">
    <property type="entry name" value="PAS domain"/>
    <property type="match status" value="1"/>
</dbReference>
<evidence type="ECO:0000256" key="1">
    <source>
        <dbReference type="ARBA" id="ARBA00000085"/>
    </source>
</evidence>
<keyword evidence="8" id="KW-0902">Two-component regulatory system</keyword>
<sequence length="409" mass="47013">MKERKYVFIGLSIGFILFLFDRWLDSHNHSLRISWLWIILGWISGSLFIRIHNERRKKEETIKEDHQRMLDLLNSLPGIVIVVGENYEVHFVNRNYLLEFGDKRGKFCYAMLKRNSPCENCRINEAFCTGRPIKDEEIFYNNKIYEVKIQPFVDVNGTRLVIKTLYDITERKKAEQELTRLHLEMVNLERFNLVGQMAAGITHEIRNPITTVRGFLQLLGSKPEFQLQGDTFMLMINELDRANKIISDFLSLSRNSPKEQDYLNINEILRRLYPLLEADSLTQDKQIKFLVGDTPKILLNPDEMSQLVLNLCRNGLEAMQAGGTLCISTYVENSQVVLCIVDEGGGIPIEYLDNIGTPFFTTKQNGTGLGLSICYDIASRHSATINFKSNPGGTAFYVRFPIYSAKMTS</sequence>
<dbReference type="InterPro" id="IPR003661">
    <property type="entry name" value="HisK_dim/P_dom"/>
</dbReference>
<dbReference type="Gene3D" id="1.10.287.130">
    <property type="match status" value="1"/>
</dbReference>
<evidence type="ECO:0000256" key="5">
    <source>
        <dbReference type="ARBA" id="ARBA00022741"/>
    </source>
</evidence>
<keyword evidence="9" id="KW-1133">Transmembrane helix</keyword>
<protein>
    <recommendedName>
        <fullName evidence="2">histidine kinase</fullName>
        <ecNumber evidence="2">2.7.13.3</ecNumber>
    </recommendedName>
</protein>
<dbReference type="GO" id="GO:0005524">
    <property type="term" value="F:ATP binding"/>
    <property type="evidence" value="ECO:0007669"/>
    <property type="project" value="UniProtKB-KW"/>
</dbReference>
<name>A0A0J1FPD3_9FIRM</name>
<dbReference type="Proteomes" id="UP000036356">
    <property type="component" value="Unassembled WGS sequence"/>
</dbReference>
<organism evidence="11 12">
    <name type="scientific">Desulfosporosinus acididurans</name>
    <dbReference type="NCBI Taxonomy" id="476652"/>
    <lineage>
        <taxon>Bacteria</taxon>
        <taxon>Bacillati</taxon>
        <taxon>Bacillota</taxon>
        <taxon>Clostridia</taxon>
        <taxon>Eubacteriales</taxon>
        <taxon>Desulfitobacteriaceae</taxon>
        <taxon>Desulfosporosinus</taxon>
    </lineage>
</organism>
<evidence type="ECO:0000256" key="4">
    <source>
        <dbReference type="ARBA" id="ARBA00022679"/>
    </source>
</evidence>